<evidence type="ECO:0008006" key="4">
    <source>
        <dbReference type="Google" id="ProtNLM"/>
    </source>
</evidence>
<dbReference type="Proteomes" id="UP000243784">
    <property type="component" value="Chromosome"/>
</dbReference>
<gene>
    <name evidence="2" type="ORF">A4Z71_03305</name>
</gene>
<accession>A0A1D9DYY5</accession>
<keyword evidence="1" id="KW-0472">Membrane</keyword>
<protein>
    <recommendedName>
        <fullName evidence="4">DUF3093 domain-containing protein</fullName>
    </recommendedName>
</protein>
<keyword evidence="3" id="KW-1185">Reference proteome</keyword>
<sequence length="146" mass="16111">MSFSYSERLLPSFWQVLASMLVIPAVWLITLPILGEFAIVVALAVWFVVIATMLARSKKLDIRDGRFAAGSAQIPLSLLGKSEIIAPEDMRSQLGPDLDARAYLCFKSGKKGLVKIDVSDKSDPTPYWLVSTNDPRSLVEALSRKN</sequence>
<dbReference type="OrthoDB" id="3217020at2"/>
<name>A0A1D9DYY5_9MICO</name>
<feature type="transmembrane region" description="Helical" evidence="1">
    <location>
        <begin position="37"/>
        <end position="55"/>
    </location>
</feature>
<evidence type="ECO:0000256" key="1">
    <source>
        <dbReference type="SAM" id="Phobius"/>
    </source>
</evidence>
<organism evidence="2 3">
    <name type="scientific">Candidatus Rhodoluna planktonica</name>
    <dbReference type="NCBI Taxonomy" id="535712"/>
    <lineage>
        <taxon>Bacteria</taxon>
        <taxon>Bacillati</taxon>
        <taxon>Actinomycetota</taxon>
        <taxon>Actinomycetes</taxon>
        <taxon>Micrococcales</taxon>
        <taxon>Microbacteriaceae</taxon>
        <taxon>Luna cluster</taxon>
        <taxon>Luna-1 subcluster</taxon>
        <taxon>Rhodoluna</taxon>
    </lineage>
</organism>
<evidence type="ECO:0000313" key="2">
    <source>
        <dbReference type="EMBL" id="AOY56017.1"/>
    </source>
</evidence>
<proteinExistence type="predicted"/>
<evidence type="ECO:0000313" key="3">
    <source>
        <dbReference type="Proteomes" id="UP000243784"/>
    </source>
</evidence>
<dbReference type="AlphaFoldDB" id="A0A1D9DYY5"/>
<dbReference type="RefSeq" id="WP_070954526.1">
    <property type="nucleotide sequence ID" value="NZ_CP015208.1"/>
</dbReference>
<dbReference type="STRING" id="535712.A4Z71_03305"/>
<reference evidence="2 3" key="1">
    <citation type="journal article" date="2016" name="Biochim. Biophys. Acta">
        <title>Photochemical characterization of actinorhodopsin and its functional existence in the natural host.</title>
        <authorList>
            <person name="Nakamura S."/>
            <person name="Kikukawa T."/>
            <person name="Tamogami J."/>
            <person name="Kamiya M."/>
            <person name="Aizawa T."/>
            <person name="Hahn M.W."/>
            <person name="Ihara K."/>
            <person name="Kamo N."/>
            <person name="Demura M."/>
        </authorList>
    </citation>
    <scope>NUCLEOTIDE SEQUENCE [LARGE SCALE GENOMIC DNA]</scope>
    <source>
        <strain evidence="2 3">MWH-Dar1</strain>
    </source>
</reference>
<dbReference type="EMBL" id="CP015208">
    <property type="protein sequence ID" value="AOY56017.1"/>
    <property type="molecule type" value="Genomic_DNA"/>
</dbReference>
<keyword evidence="1" id="KW-1133">Transmembrane helix</keyword>
<dbReference type="InterPro" id="IPR021443">
    <property type="entry name" value="DUF3093"/>
</dbReference>
<feature type="transmembrane region" description="Helical" evidence="1">
    <location>
        <begin position="12"/>
        <end position="31"/>
    </location>
</feature>
<dbReference type="KEGG" id="rpla:A4Z71_03305"/>
<dbReference type="Pfam" id="PF11292">
    <property type="entry name" value="DUF3093"/>
    <property type="match status" value="1"/>
</dbReference>
<keyword evidence="1" id="KW-0812">Transmembrane</keyword>